<accession>A0A4V2PJ76</accession>
<keyword evidence="4" id="KW-1185">Reference proteome</keyword>
<dbReference type="AlphaFoldDB" id="A0A4V2PJ76"/>
<proteinExistence type="predicted"/>
<comment type="caution">
    <text evidence="3">The sequence shown here is derived from an EMBL/GenBank/DDBJ whole genome shotgun (WGS) entry which is preliminary data.</text>
</comment>
<evidence type="ECO:0000256" key="2">
    <source>
        <dbReference type="SAM" id="SignalP"/>
    </source>
</evidence>
<keyword evidence="2" id="KW-0732">Signal</keyword>
<evidence type="ECO:0000256" key="1">
    <source>
        <dbReference type="SAM" id="MobiDB-lite"/>
    </source>
</evidence>
<dbReference type="RefSeq" id="WP_132426281.1">
    <property type="nucleotide sequence ID" value="NZ_SMFZ01000001.1"/>
</dbReference>
<feature type="chain" id="PRO_5020721587" evidence="2">
    <location>
        <begin position="32"/>
        <end position="98"/>
    </location>
</feature>
<dbReference type="EMBL" id="SMFZ01000001">
    <property type="protein sequence ID" value="TCK27476.1"/>
    <property type="molecule type" value="Genomic_DNA"/>
</dbReference>
<gene>
    <name evidence="3" type="ORF">EV378_3348</name>
</gene>
<sequence length="98" mass="9862">MDTFARNALRFSLAGAGVVVLGASYIGQASADEADKADDAPETGSSNLMTADPTAAVPDATSLVALPTVPAPQYLLAPSSLDTFVLPTVSDAVALPEL</sequence>
<name>A0A4V2PJ76_PSEEN</name>
<reference evidence="3 4" key="1">
    <citation type="submission" date="2019-03" db="EMBL/GenBank/DDBJ databases">
        <title>Sequencing the genomes of 1000 actinobacteria strains.</title>
        <authorList>
            <person name="Klenk H.-P."/>
        </authorList>
    </citation>
    <scope>NUCLEOTIDE SEQUENCE [LARGE SCALE GENOMIC DNA]</scope>
    <source>
        <strain evidence="3 4">DSM 44969</strain>
    </source>
</reference>
<feature type="signal peptide" evidence="2">
    <location>
        <begin position="1"/>
        <end position="31"/>
    </location>
</feature>
<dbReference type="Proteomes" id="UP000295560">
    <property type="component" value="Unassembled WGS sequence"/>
</dbReference>
<feature type="region of interest" description="Disordered" evidence="1">
    <location>
        <begin position="31"/>
        <end position="53"/>
    </location>
</feature>
<evidence type="ECO:0000313" key="4">
    <source>
        <dbReference type="Proteomes" id="UP000295560"/>
    </source>
</evidence>
<evidence type="ECO:0000313" key="3">
    <source>
        <dbReference type="EMBL" id="TCK27476.1"/>
    </source>
</evidence>
<organism evidence="3 4">
    <name type="scientific">Pseudonocardia endophytica</name>
    <dbReference type="NCBI Taxonomy" id="401976"/>
    <lineage>
        <taxon>Bacteria</taxon>
        <taxon>Bacillati</taxon>
        <taxon>Actinomycetota</taxon>
        <taxon>Actinomycetes</taxon>
        <taxon>Pseudonocardiales</taxon>
        <taxon>Pseudonocardiaceae</taxon>
        <taxon>Pseudonocardia</taxon>
    </lineage>
</organism>
<protein>
    <submittedName>
        <fullName evidence="3">Uncharacterized protein</fullName>
    </submittedName>
</protein>